<dbReference type="Proteomes" id="UP000473323">
    <property type="component" value="Unassembled WGS sequence"/>
</dbReference>
<accession>A0A6L8TF88</accession>
<sequence length="62" mass="7060">MKSWIVSILALVCILGLVGCNNRTMDYIIENEPSIIGIVEEMHDNLITVYINTEDYPNEENC</sequence>
<comment type="caution">
    <text evidence="1">The sequence shown here is derived from an EMBL/GenBank/DDBJ whole genome shotgun (WGS) entry which is preliminary data.</text>
</comment>
<dbReference type="RefSeq" id="WP_161209631.1">
    <property type="nucleotide sequence ID" value="NZ_WWVT01000019.1"/>
</dbReference>
<evidence type="ECO:0000313" key="2">
    <source>
        <dbReference type="Proteomes" id="UP000473323"/>
    </source>
</evidence>
<dbReference type="PROSITE" id="PS51257">
    <property type="entry name" value="PROKAR_LIPOPROTEIN"/>
    <property type="match status" value="1"/>
</dbReference>
<name>A0A6L8TF88_9FIRM</name>
<gene>
    <name evidence="1" type="ORF">GT694_12145</name>
</gene>
<dbReference type="AlphaFoldDB" id="A0A6L8TF88"/>
<dbReference type="EMBL" id="WWVT01000019">
    <property type="protein sequence ID" value="MZL62778.1"/>
    <property type="molecule type" value="Genomic_DNA"/>
</dbReference>
<organism evidence="1 2">
    <name type="scientific">Blautia massiliensis</name>
    <name type="common">ex Durand et al. 2017</name>
    <dbReference type="NCBI Taxonomy" id="1737424"/>
    <lineage>
        <taxon>Bacteria</taxon>
        <taxon>Bacillati</taxon>
        <taxon>Bacillota</taxon>
        <taxon>Clostridia</taxon>
        <taxon>Lachnospirales</taxon>
        <taxon>Lachnospiraceae</taxon>
        <taxon>Blautia</taxon>
    </lineage>
</organism>
<proteinExistence type="predicted"/>
<evidence type="ECO:0000313" key="1">
    <source>
        <dbReference type="EMBL" id="MZL62778.1"/>
    </source>
</evidence>
<reference evidence="1 2" key="1">
    <citation type="journal article" date="2019" name="Nat. Med.">
        <title>A library of human gut bacterial isolates paired with longitudinal multiomics data enables mechanistic microbiome research.</title>
        <authorList>
            <person name="Poyet M."/>
            <person name="Groussin M."/>
            <person name="Gibbons S.M."/>
            <person name="Avila-Pacheco J."/>
            <person name="Jiang X."/>
            <person name="Kearney S.M."/>
            <person name="Perrotta A.R."/>
            <person name="Berdy B."/>
            <person name="Zhao S."/>
            <person name="Lieberman T.D."/>
            <person name="Swanson P.K."/>
            <person name="Smith M."/>
            <person name="Roesemann S."/>
            <person name="Alexander J.E."/>
            <person name="Rich S.A."/>
            <person name="Livny J."/>
            <person name="Vlamakis H."/>
            <person name="Clish C."/>
            <person name="Bullock K."/>
            <person name="Deik A."/>
            <person name="Scott J."/>
            <person name="Pierce K.A."/>
            <person name="Xavier R.J."/>
            <person name="Alm E.J."/>
        </authorList>
    </citation>
    <scope>NUCLEOTIDE SEQUENCE [LARGE SCALE GENOMIC DNA]</scope>
    <source>
        <strain evidence="1 2">BIOML-A4</strain>
    </source>
</reference>
<protein>
    <submittedName>
        <fullName evidence="1">Uncharacterized protein</fullName>
    </submittedName>
</protein>